<dbReference type="AlphaFoldDB" id="F1YFX0"/>
<organism evidence="2 3">
    <name type="scientific">Gordonia neofelifaecis NRRL B-59395</name>
    <dbReference type="NCBI Taxonomy" id="644548"/>
    <lineage>
        <taxon>Bacteria</taxon>
        <taxon>Bacillati</taxon>
        <taxon>Actinomycetota</taxon>
        <taxon>Actinomycetes</taxon>
        <taxon>Mycobacteriales</taxon>
        <taxon>Gordoniaceae</taxon>
        <taxon>Gordonia</taxon>
    </lineage>
</organism>
<evidence type="ECO:0000256" key="1">
    <source>
        <dbReference type="SAM" id="SignalP"/>
    </source>
</evidence>
<protein>
    <recommendedName>
        <fullName evidence="4">Secreted protein</fullName>
    </recommendedName>
</protein>
<gene>
    <name evidence="2" type="ORF">SCNU_03312</name>
</gene>
<feature type="chain" id="PRO_5038782840" description="Secreted protein" evidence="1">
    <location>
        <begin position="26"/>
        <end position="230"/>
    </location>
</feature>
<keyword evidence="3" id="KW-1185">Reference proteome</keyword>
<keyword evidence="1" id="KW-0732">Signal</keyword>
<dbReference type="RefSeq" id="WP_009677931.1">
    <property type="nucleotide sequence ID" value="NZ_AEUD01000002.1"/>
</dbReference>
<evidence type="ECO:0008006" key="4">
    <source>
        <dbReference type="Google" id="ProtNLM"/>
    </source>
</evidence>
<sequence length="230" mass="22591">MSRSAATRLVLAATVSALIASGAAAVAPQTIGAANAASCDPASRATKSAPAGVTHSYSKAVKETAGALAKVTYQIDIGTSGIGNPYVHSITDTPPSGFGKPTAKVTAFHLAGGLKEETVPVVADGTGWKVANSGWFVNSSNPVKASFTYDMPLSSIPGLPVTSGGITVTGTVGVGASLPDLKACFLTRVMTPGEAIGSIGDDLSSSGSTHSIISDVVSGVVSGILSGAGS</sequence>
<evidence type="ECO:0000313" key="3">
    <source>
        <dbReference type="Proteomes" id="UP000035065"/>
    </source>
</evidence>
<dbReference type="OrthoDB" id="4548707at2"/>
<proteinExistence type="predicted"/>
<accession>F1YFX0</accession>
<name>F1YFX0_9ACTN</name>
<evidence type="ECO:0000313" key="2">
    <source>
        <dbReference type="EMBL" id="EGD56547.1"/>
    </source>
</evidence>
<dbReference type="EMBL" id="AEUD01000002">
    <property type="protein sequence ID" value="EGD56547.1"/>
    <property type="molecule type" value="Genomic_DNA"/>
</dbReference>
<reference evidence="2 3" key="1">
    <citation type="journal article" date="2011" name="J. Bacteriol.">
        <title>Draft Genome Sequence of Gordonia neofelifaecis NRRL B-59395, a Cholesterol-Degrading Actinomycete.</title>
        <authorList>
            <person name="Ge F."/>
            <person name="Li W."/>
            <person name="Chen G."/>
            <person name="Liu Y."/>
            <person name="Zhang G."/>
            <person name="Yong B."/>
            <person name="Wang Q."/>
            <person name="Wang N."/>
            <person name="Huang Z."/>
            <person name="Li W."/>
            <person name="Wang J."/>
            <person name="Wu C."/>
            <person name="Xie Q."/>
            <person name="Liu G."/>
        </authorList>
    </citation>
    <scope>NUCLEOTIDE SEQUENCE [LARGE SCALE GENOMIC DNA]</scope>
    <source>
        <strain evidence="2 3">NRRL B-59395</strain>
    </source>
</reference>
<comment type="caution">
    <text evidence="2">The sequence shown here is derived from an EMBL/GenBank/DDBJ whole genome shotgun (WGS) entry which is preliminary data.</text>
</comment>
<dbReference type="eggNOG" id="ENOG5030XHA">
    <property type="taxonomic scope" value="Bacteria"/>
</dbReference>
<dbReference type="Proteomes" id="UP000035065">
    <property type="component" value="Unassembled WGS sequence"/>
</dbReference>
<feature type="signal peptide" evidence="1">
    <location>
        <begin position="1"/>
        <end position="25"/>
    </location>
</feature>